<accession>A0A9P5NHG5</accession>
<keyword evidence="1" id="KW-1133">Transmembrane helix</keyword>
<reference evidence="2" key="1">
    <citation type="submission" date="2020-11" db="EMBL/GenBank/DDBJ databases">
        <authorList>
            <consortium name="DOE Joint Genome Institute"/>
            <person name="Ahrendt S."/>
            <person name="Riley R."/>
            <person name="Andreopoulos W."/>
            <person name="LaButti K."/>
            <person name="Pangilinan J."/>
            <person name="Ruiz-duenas F.J."/>
            <person name="Barrasa J.M."/>
            <person name="Sanchez-Garcia M."/>
            <person name="Camarero S."/>
            <person name="Miyauchi S."/>
            <person name="Serrano A."/>
            <person name="Linde D."/>
            <person name="Babiker R."/>
            <person name="Drula E."/>
            <person name="Ayuso-Fernandez I."/>
            <person name="Pacheco R."/>
            <person name="Padilla G."/>
            <person name="Ferreira P."/>
            <person name="Barriuso J."/>
            <person name="Kellner H."/>
            <person name="Castanera R."/>
            <person name="Alfaro M."/>
            <person name="Ramirez L."/>
            <person name="Pisabarro A.G."/>
            <person name="Kuo A."/>
            <person name="Tritt A."/>
            <person name="Lipzen A."/>
            <person name="He G."/>
            <person name="Yan M."/>
            <person name="Ng V."/>
            <person name="Cullen D."/>
            <person name="Martin F."/>
            <person name="Rosso M.-N."/>
            <person name="Henrissat B."/>
            <person name="Hibbett D."/>
            <person name="Martinez A.T."/>
            <person name="Grigoriev I.V."/>
        </authorList>
    </citation>
    <scope>NUCLEOTIDE SEQUENCE</scope>
    <source>
        <strain evidence="2">AH 44721</strain>
    </source>
</reference>
<evidence type="ECO:0000313" key="3">
    <source>
        <dbReference type="Proteomes" id="UP000724874"/>
    </source>
</evidence>
<keyword evidence="1" id="KW-0812">Transmembrane</keyword>
<protein>
    <submittedName>
        <fullName evidence="2">Uncharacterized protein</fullName>
    </submittedName>
</protein>
<name>A0A9P5NHG5_GYMJU</name>
<sequence length="171" mass="19621">MIPVLYPSFRSLASLPPYLLPLSTTSSPSCHPDVFHFHLPPFPRHYILAIHSHSHSEHNQAILKKINLHFAFHTWGFLLHTLLSLTFYLHASLALLLHCFITYTYTFSLSLLFVVGSFHYSVLITIPNLSFGYPSNSLHVTRSIICCITWVIKTGASDALRIGLRFYRRQR</sequence>
<organism evidence="2 3">
    <name type="scientific">Gymnopilus junonius</name>
    <name type="common">Spectacular rustgill mushroom</name>
    <name type="synonym">Gymnopilus spectabilis subsp. junonius</name>
    <dbReference type="NCBI Taxonomy" id="109634"/>
    <lineage>
        <taxon>Eukaryota</taxon>
        <taxon>Fungi</taxon>
        <taxon>Dikarya</taxon>
        <taxon>Basidiomycota</taxon>
        <taxon>Agaricomycotina</taxon>
        <taxon>Agaricomycetes</taxon>
        <taxon>Agaricomycetidae</taxon>
        <taxon>Agaricales</taxon>
        <taxon>Agaricineae</taxon>
        <taxon>Hymenogastraceae</taxon>
        <taxon>Gymnopilus</taxon>
    </lineage>
</organism>
<evidence type="ECO:0000313" key="2">
    <source>
        <dbReference type="EMBL" id="KAF8891941.1"/>
    </source>
</evidence>
<proteinExistence type="predicted"/>
<dbReference type="EMBL" id="JADNYJ010000070">
    <property type="protein sequence ID" value="KAF8891941.1"/>
    <property type="molecule type" value="Genomic_DNA"/>
</dbReference>
<keyword evidence="1" id="KW-0472">Membrane</keyword>
<keyword evidence="3" id="KW-1185">Reference proteome</keyword>
<dbReference type="AlphaFoldDB" id="A0A9P5NHG5"/>
<comment type="caution">
    <text evidence="2">The sequence shown here is derived from an EMBL/GenBank/DDBJ whole genome shotgun (WGS) entry which is preliminary data.</text>
</comment>
<evidence type="ECO:0000256" key="1">
    <source>
        <dbReference type="SAM" id="Phobius"/>
    </source>
</evidence>
<feature type="transmembrane region" description="Helical" evidence="1">
    <location>
        <begin position="70"/>
        <end position="89"/>
    </location>
</feature>
<feature type="transmembrane region" description="Helical" evidence="1">
    <location>
        <begin position="95"/>
        <end position="115"/>
    </location>
</feature>
<gene>
    <name evidence="2" type="ORF">CPB84DRAFT_1368356</name>
</gene>
<dbReference type="Proteomes" id="UP000724874">
    <property type="component" value="Unassembled WGS sequence"/>
</dbReference>